<name>A0A843U3N8_COLES</name>
<reference evidence="2" key="1">
    <citation type="submission" date="2017-07" db="EMBL/GenBank/DDBJ databases">
        <title>Taro Niue Genome Assembly and Annotation.</title>
        <authorList>
            <person name="Atibalentja N."/>
            <person name="Keating K."/>
            <person name="Fields C.J."/>
        </authorList>
    </citation>
    <scope>NUCLEOTIDE SEQUENCE</scope>
    <source>
        <strain evidence="2">Niue_2</strain>
        <tissue evidence="2">Leaf</tissue>
    </source>
</reference>
<dbReference type="PANTHER" id="PTHR36772">
    <property type="entry name" value="SERINE/THREONINE-KINASE"/>
    <property type="match status" value="1"/>
</dbReference>
<feature type="non-terminal residue" evidence="2">
    <location>
        <position position="279"/>
    </location>
</feature>
<protein>
    <submittedName>
        <fullName evidence="2">Uncharacterized protein</fullName>
    </submittedName>
</protein>
<feature type="region of interest" description="Disordered" evidence="1">
    <location>
        <begin position="160"/>
        <end position="201"/>
    </location>
</feature>
<feature type="compositionally biased region" description="Basic and acidic residues" evidence="1">
    <location>
        <begin position="266"/>
        <end position="279"/>
    </location>
</feature>
<gene>
    <name evidence="2" type="ORF">Taro_008917</name>
</gene>
<evidence type="ECO:0000313" key="2">
    <source>
        <dbReference type="EMBL" id="MQL76540.1"/>
    </source>
</evidence>
<dbReference type="AlphaFoldDB" id="A0A843U3N8"/>
<feature type="region of interest" description="Disordered" evidence="1">
    <location>
        <begin position="251"/>
        <end position="279"/>
    </location>
</feature>
<comment type="caution">
    <text evidence="2">The sequence shown here is derived from an EMBL/GenBank/DDBJ whole genome shotgun (WGS) entry which is preliminary data.</text>
</comment>
<organism evidence="2 3">
    <name type="scientific">Colocasia esculenta</name>
    <name type="common">Wild taro</name>
    <name type="synonym">Arum esculentum</name>
    <dbReference type="NCBI Taxonomy" id="4460"/>
    <lineage>
        <taxon>Eukaryota</taxon>
        <taxon>Viridiplantae</taxon>
        <taxon>Streptophyta</taxon>
        <taxon>Embryophyta</taxon>
        <taxon>Tracheophyta</taxon>
        <taxon>Spermatophyta</taxon>
        <taxon>Magnoliopsida</taxon>
        <taxon>Liliopsida</taxon>
        <taxon>Araceae</taxon>
        <taxon>Aroideae</taxon>
        <taxon>Colocasieae</taxon>
        <taxon>Colocasia</taxon>
    </lineage>
</organism>
<evidence type="ECO:0000313" key="3">
    <source>
        <dbReference type="Proteomes" id="UP000652761"/>
    </source>
</evidence>
<proteinExistence type="predicted"/>
<accession>A0A843U3N8</accession>
<evidence type="ECO:0000256" key="1">
    <source>
        <dbReference type="SAM" id="MobiDB-lite"/>
    </source>
</evidence>
<dbReference type="OrthoDB" id="1887507at2759"/>
<feature type="compositionally biased region" description="Polar residues" evidence="1">
    <location>
        <begin position="1"/>
        <end position="11"/>
    </location>
</feature>
<feature type="region of interest" description="Disordered" evidence="1">
    <location>
        <begin position="1"/>
        <end position="80"/>
    </location>
</feature>
<dbReference type="Proteomes" id="UP000652761">
    <property type="component" value="Unassembled WGS sequence"/>
</dbReference>
<feature type="compositionally biased region" description="Basic and acidic residues" evidence="1">
    <location>
        <begin position="25"/>
        <end position="42"/>
    </location>
</feature>
<dbReference type="PANTHER" id="PTHR36772:SF1">
    <property type="entry name" value="SERINE_THREONINE-KINASE"/>
    <property type="match status" value="1"/>
</dbReference>
<sequence length="279" mass="30959">FQLGSLSPSSDPHSKGLLSKQKRNTVTEKSSKKVKKKEKERTTLPLQSPPHHPLSQALLEQAKPAGEQTQIDETHHPPTLPPKMFLHSLFMQEENTSRSRKPWYQRALEAATLWRPAAKAGSLPARPASGRGKLRKSSSLRAATTFTRACLCAPISSTHNDALFGPPPPRRSSSCSRPRTLAATSAPAPERAPLPPRASVAETRRVFRGKSLTDDVLMRRFVVEEATAAQCLRRRNQMEFVKRRIAARRRRLGPSPLSRMTMADQTDGHCEEQTGGKNV</sequence>
<dbReference type="EMBL" id="NMUH01000303">
    <property type="protein sequence ID" value="MQL76540.1"/>
    <property type="molecule type" value="Genomic_DNA"/>
</dbReference>
<keyword evidence="3" id="KW-1185">Reference proteome</keyword>